<dbReference type="SMART" id="SM00382">
    <property type="entry name" value="AAA"/>
    <property type="match status" value="1"/>
</dbReference>
<proteinExistence type="inferred from homology"/>
<dbReference type="Gene3D" id="3.40.50.300">
    <property type="entry name" value="P-loop containing nucleotide triphosphate hydrolases"/>
    <property type="match status" value="1"/>
</dbReference>
<dbReference type="Pfam" id="PF13732">
    <property type="entry name" value="DrrA1-3_C"/>
    <property type="match status" value="1"/>
</dbReference>
<dbReference type="AlphaFoldDB" id="A0A0L0QVD2"/>
<dbReference type="EMBL" id="LGTO01000002">
    <property type="protein sequence ID" value="KNE22519.1"/>
    <property type="molecule type" value="Genomic_DNA"/>
</dbReference>
<evidence type="ECO:0000256" key="1">
    <source>
        <dbReference type="ARBA" id="ARBA00005417"/>
    </source>
</evidence>
<keyword evidence="6" id="KW-1185">Reference proteome</keyword>
<dbReference type="GO" id="GO:0016887">
    <property type="term" value="F:ATP hydrolysis activity"/>
    <property type="evidence" value="ECO:0007669"/>
    <property type="project" value="InterPro"/>
</dbReference>
<comment type="caution">
    <text evidence="5">The sequence shown here is derived from an EMBL/GenBank/DDBJ whole genome shotgun (WGS) entry which is preliminary data.</text>
</comment>
<dbReference type="InterPro" id="IPR017871">
    <property type="entry name" value="ABC_transporter-like_CS"/>
</dbReference>
<evidence type="ECO:0000313" key="5">
    <source>
        <dbReference type="EMBL" id="KNE22519.1"/>
    </source>
</evidence>
<dbReference type="PROSITE" id="PS00211">
    <property type="entry name" value="ABC_TRANSPORTER_1"/>
    <property type="match status" value="1"/>
</dbReference>
<dbReference type="InterPro" id="IPR025302">
    <property type="entry name" value="DrrA1/2-like_C"/>
</dbReference>
<evidence type="ECO:0000256" key="4">
    <source>
        <dbReference type="ARBA" id="ARBA00022840"/>
    </source>
</evidence>
<keyword evidence="4 5" id="KW-0067">ATP-binding</keyword>
<dbReference type="InterPro" id="IPR003593">
    <property type="entry name" value="AAA+_ATPase"/>
</dbReference>
<dbReference type="PATRIC" id="fig|1473.5.peg.3446"/>
<keyword evidence="3" id="KW-0547">Nucleotide-binding</keyword>
<evidence type="ECO:0000256" key="3">
    <source>
        <dbReference type="ARBA" id="ARBA00022741"/>
    </source>
</evidence>
<dbReference type="Pfam" id="PF00005">
    <property type="entry name" value="ABC_tran"/>
    <property type="match status" value="1"/>
</dbReference>
<dbReference type="OrthoDB" id="9804819at2"/>
<reference evidence="6" key="1">
    <citation type="submission" date="2015-07" db="EMBL/GenBank/DDBJ databases">
        <title>Fjat-10053 dsm26.</title>
        <authorList>
            <person name="Liu B."/>
            <person name="Wang J."/>
            <person name="Zhu Y."/>
            <person name="Liu G."/>
            <person name="Chen Q."/>
            <person name="Chen Z."/>
            <person name="Lan J."/>
            <person name="Che J."/>
            <person name="Ge C."/>
            <person name="Shi H."/>
            <person name="Pan Z."/>
            <person name="Liu X."/>
        </authorList>
    </citation>
    <scope>NUCLEOTIDE SEQUENCE [LARGE SCALE GENOMIC DNA]</scope>
    <source>
        <strain evidence="6">DSM 26</strain>
    </source>
</reference>
<dbReference type="GO" id="GO:0005524">
    <property type="term" value="F:ATP binding"/>
    <property type="evidence" value="ECO:0007669"/>
    <property type="project" value="UniProtKB-KW"/>
</dbReference>
<organism evidence="5 6">
    <name type="scientific">Virgibacillus pantothenticus</name>
    <dbReference type="NCBI Taxonomy" id="1473"/>
    <lineage>
        <taxon>Bacteria</taxon>
        <taxon>Bacillati</taxon>
        <taxon>Bacillota</taxon>
        <taxon>Bacilli</taxon>
        <taxon>Bacillales</taxon>
        <taxon>Bacillaceae</taxon>
        <taxon>Virgibacillus</taxon>
    </lineage>
</organism>
<evidence type="ECO:0000256" key="2">
    <source>
        <dbReference type="ARBA" id="ARBA00022448"/>
    </source>
</evidence>
<gene>
    <name evidence="5" type="ORF">AFK71_02575</name>
</gene>
<dbReference type="Proteomes" id="UP000036780">
    <property type="component" value="Unassembled WGS sequence"/>
</dbReference>
<dbReference type="InterPro" id="IPR003439">
    <property type="entry name" value="ABC_transporter-like_ATP-bd"/>
</dbReference>
<dbReference type="PROSITE" id="PS50893">
    <property type="entry name" value="ABC_TRANSPORTER_2"/>
    <property type="match status" value="1"/>
</dbReference>
<dbReference type="GeneID" id="66869429"/>
<protein>
    <submittedName>
        <fullName evidence="5">ABC transporter ATP-binding protein</fullName>
    </submittedName>
</protein>
<keyword evidence="2" id="KW-0813">Transport</keyword>
<sequence>MTILSITDLSKKFNGTHAVKNMDYQFTPHQCIALIGPNGAGKTTTLRMIAGLLQPTSGNIIFEQNKNMDRRMLIGYLPQHPVFYSWMTGSEFLTYSGQLGGLSKAKSRQRCKELLDIVGIIDAKDKRISNYSGGMRQRLGIAQAIIHKPKLLMLDEPVSSLDPIGRREVLTLMEDLKKEMTVLFSTHILSDADEISDELILLRNGEIIESGKMKELRQKYQTTKITLQFAESQAFYEEKVATLANVRNTLVEKDSVQVITNDITKARKEILQQAVQEDWPLLTFKLEQASLEEMFMKAVNHS</sequence>
<dbReference type="PANTHER" id="PTHR43335:SF11">
    <property type="entry name" value="ABC TRANSPORTER RELATED"/>
    <property type="match status" value="1"/>
</dbReference>
<name>A0A0L0QVD2_VIRPA</name>
<dbReference type="SUPFAM" id="SSF52540">
    <property type="entry name" value="P-loop containing nucleoside triphosphate hydrolases"/>
    <property type="match status" value="1"/>
</dbReference>
<dbReference type="PANTHER" id="PTHR43335">
    <property type="entry name" value="ABC TRANSPORTER, ATP-BINDING PROTEIN"/>
    <property type="match status" value="1"/>
</dbReference>
<dbReference type="RefSeq" id="WP_050349997.1">
    <property type="nucleotide sequence ID" value="NZ_CP073011.1"/>
</dbReference>
<evidence type="ECO:0000313" key="6">
    <source>
        <dbReference type="Proteomes" id="UP000036780"/>
    </source>
</evidence>
<comment type="similarity">
    <text evidence="1">Belongs to the ABC transporter superfamily.</text>
</comment>
<accession>A0A0L0QVD2</accession>
<dbReference type="InterPro" id="IPR027417">
    <property type="entry name" value="P-loop_NTPase"/>
</dbReference>